<keyword evidence="3" id="KW-0547">Nucleotide-binding</keyword>
<dbReference type="FunFam" id="2.20.25.350:FF:000001">
    <property type="entry name" value="Eukaryotic translation initiation factor 5"/>
    <property type="match status" value="1"/>
</dbReference>
<proteinExistence type="inferred from homology"/>
<dbReference type="GO" id="GO:0005092">
    <property type="term" value="F:GDP-dissociation inhibitor activity"/>
    <property type="evidence" value="ECO:0007669"/>
    <property type="project" value="TreeGrafter"/>
</dbReference>
<feature type="compositionally biased region" description="Basic and acidic residues" evidence="7">
    <location>
        <begin position="158"/>
        <end position="176"/>
    </location>
</feature>
<evidence type="ECO:0000259" key="8">
    <source>
        <dbReference type="PROSITE" id="PS51363"/>
    </source>
</evidence>
<reference evidence="9 10" key="1">
    <citation type="journal article" date="2017" name="Nature">
        <title>The Apostasia genome and the evolution of orchids.</title>
        <authorList>
            <person name="Zhang G.Q."/>
            <person name="Liu K.W."/>
            <person name="Li Z."/>
            <person name="Lohaus R."/>
            <person name="Hsiao Y.Y."/>
            <person name="Niu S.C."/>
            <person name="Wang J.Y."/>
            <person name="Lin Y.C."/>
            <person name="Xu Q."/>
            <person name="Chen L.J."/>
            <person name="Yoshida K."/>
            <person name="Fujiwara S."/>
            <person name="Wang Z.W."/>
            <person name="Zhang Y.Q."/>
            <person name="Mitsuda N."/>
            <person name="Wang M."/>
            <person name="Liu G.H."/>
            <person name="Pecoraro L."/>
            <person name="Huang H.X."/>
            <person name="Xiao X.J."/>
            <person name="Lin M."/>
            <person name="Wu X.Y."/>
            <person name="Wu W.L."/>
            <person name="Chen Y.Y."/>
            <person name="Chang S.B."/>
            <person name="Sakamoto S."/>
            <person name="Ohme-Takagi M."/>
            <person name="Yagi M."/>
            <person name="Zeng S.J."/>
            <person name="Shen C.Y."/>
            <person name="Yeh C.M."/>
            <person name="Luo Y.B."/>
            <person name="Tsai W.C."/>
            <person name="Van de Peer Y."/>
            <person name="Liu Z.J."/>
        </authorList>
    </citation>
    <scope>NUCLEOTIDE SEQUENCE [LARGE SCALE GENOMIC DNA]</scope>
    <source>
        <strain evidence="10">cv. Shenzhen</strain>
        <tissue evidence="9">Stem</tissue>
    </source>
</reference>
<dbReference type="SUPFAM" id="SSF75689">
    <property type="entry name" value="Zinc-binding domain of translation initiation factor 2 beta"/>
    <property type="match status" value="1"/>
</dbReference>
<dbReference type="Pfam" id="PF02020">
    <property type="entry name" value="W2"/>
    <property type="match status" value="1"/>
</dbReference>
<dbReference type="CDD" id="cd11561">
    <property type="entry name" value="W2_eIF5"/>
    <property type="match status" value="1"/>
</dbReference>
<dbReference type="SUPFAM" id="SSF48371">
    <property type="entry name" value="ARM repeat"/>
    <property type="match status" value="1"/>
</dbReference>
<dbReference type="GO" id="GO:0005829">
    <property type="term" value="C:cytosol"/>
    <property type="evidence" value="ECO:0007669"/>
    <property type="project" value="TreeGrafter"/>
</dbReference>
<dbReference type="GO" id="GO:0001732">
    <property type="term" value="P:formation of cytoplasmic translation initiation complex"/>
    <property type="evidence" value="ECO:0007669"/>
    <property type="project" value="TreeGrafter"/>
</dbReference>
<dbReference type="STRING" id="1088818.A0A2I0ATN7"/>
<protein>
    <submittedName>
        <fullName evidence="9">Eukaryotic translation initiation factor 5</fullName>
    </submittedName>
</protein>
<feature type="compositionally biased region" description="Basic residues" evidence="7">
    <location>
        <begin position="177"/>
        <end position="186"/>
    </location>
</feature>
<dbReference type="SUPFAM" id="SSF100966">
    <property type="entry name" value="Translation initiation factor 2 beta, aIF2beta, N-terminal domain"/>
    <property type="match status" value="1"/>
</dbReference>
<feature type="region of interest" description="Disordered" evidence="7">
    <location>
        <begin position="259"/>
        <end position="279"/>
    </location>
</feature>
<dbReference type="Gene3D" id="2.20.25.350">
    <property type="match status" value="1"/>
</dbReference>
<keyword evidence="4" id="KW-0648">Protein biosynthesis</keyword>
<comment type="function">
    <text evidence="6">Catalyzes the hydrolysis of GTP bound to the 40S ribosomal initiation complex (40S.mRNA.Met-tRNA[F].eIF-2.GTP) with the subsequent joining of a 60S ribosomal subunit resulting in the release of eIF-2 and the guanine nucleotide. The subsequent joining of a 60S ribosomal subunit results in the formation of a functional 80S initiation complex (80S.mRNA.Met-tRNA[F]).</text>
</comment>
<evidence type="ECO:0000313" key="9">
    <source>
        <dbReference type="EMBL" id="PKA58915.1"/>
    </source>
</evidence>
<evidence type="ECO:0000256" key="4">
    <source>
        <dbReference type="ARBA" id="ARBA00022917"/>
    </source>
</evidence>
<feature type="compositionally biased region" description="Acidic residues" evidence="7">
    <location>
        <begin position="215"/>
        <end position="226"/>
    </location>
</feature>
<evidence type="ECO:0000313" key="10">
    <source>
        <dbReference type="Proteomes" id="UP000236161"/>
    </source>
</evidence>
<dbReference type="Gene3D" id="3.30.30.170">
    <property type="match status" value="1"/>
</dbReference>
<feature type="region of interest" description="Disordered" evidence="7">
    <location>
        <begin position="143"/>
        <end position="226"/>
    </location>
</feature>
<dbReference type="FunFam" id="3.30.30.170:FF:000002">
    <property type="entry name" value="Eukaryotic translation initiation factor 5"/>
    <property type="match status" value="1"/>
</dbReference>
<dbReference type="GO" id="GO:0071074">
    <property type="term" value="F:eukaryotic initiation factor eIF2 binding"/>
    <property type="evidence" value="ECO:0007669"/>
    <property type="project" value="TreeGrafter"/>
</dbReference>
<dbReference type="PANTHER" id="PTHR23001">
    <property type="entry name" value="EUKARYOTIC TRANSLATION INITIATION FACTOR"/>
    <property type="match status" value="1"/>
</dbReference>
<dbReference type="InterPro" id="IPR002735">
    <property type="entry name" value="Transl_init_fac_IF2/IF5_dom"/>
</dbReference>
<dbReference type="PANTHER" id="PTHR23001:SF7">
    <property type="entry name" value="EUKARYOTIC TRANSLATION INITIATION FACTOR 5"/>
    <property type="match status" value="1"/>
</dbReference>
<keyword evidence="10" id="KW-1185">Reference proteome</keyword>
<dbReference type="InterPro" id="IPR016190">
    <property type="entry name" value="Transl_init_fac_IF2/IF5_Zn-bd"/>
</dbReference>
<evidence type="ECO:0000256" key="1">
    <source>
        <dbReference type="ARBA" id="ARBA00010397"/>
    </source>
</evidence>
<dbReference type="AlphaFoldDB" id="A0A2I0ATN7"/>
<feature type="domain" description="W2" evidence="8">
    <location>
        <begin position="266"/>
        <end position="438"/>
    </location>
</feature>
<dbReference type="GO" id="GO:0003743">
    <property type="term" value="F:translation initiation factor activity"/>
    <property type="evidence" value="ECO:0007669"/>
    <property type="project" value="UniProtKB-KW"/>
</dbReference>
<dbReference type="PROSITE" id="PS51363">
    <property type="entry name" value="W2"/>
    <property type="match status" value="1"/>
</dbReference>
<keyword evidence="2 9" id="KW-0396">Initiation factor</keyword>
<dbReference type="InterPro" id="IPR016024">
    <property type="entry name" value="ARM-type_fold"/>
</dbReference>
<dbReference type="InterPro" id="IPR003307">
    <property type="entry name" value="W2_domain"/>
</dbReference>
<dbReference type="EMBL" id="KZ451950">
    <property type="protein sequence ID" value="PKA58915.1"/>
    <property type="molecule type" value="Genomic_DNA"/>
</dbReference>
<evidence type="ECO:0000256" key="7">
    <source>
        <dbReference type="SAM" id="MobiDB-lite"/>
    </source>
</evidence>
<name>A0A2I0ATN7_9ASPA</name>
<dbReference type="InterPro" id="IPR045196">
    <property type="entry name" value="IF2/IF5"/>
</dbReference>
<dbReference type="SMART" id="SM00515">
    <property type="entry name" value="eIF5C"/>
    <property type="match status" value="1"/>
</dbReference>
<evidence type="ECO:0000256" key="6">
    <source>
        <dbReference type="ARBA" id="ARBA00025032"/>
    </source>
</evidence>
<dbReference type="Proteomes" id="UP000236161">
    <property type="component" value="Unassembled WGS sequence"/>
</dbReference>
<dbReference type="Gene3D" id="1.25.40.180">
    <property type="match status" value="1"/>
</dbReference>
<evidence type="ECO:0000256" key="5">
    <source>
        <dbReference type="ARBA" id="ARBA00023134"/>
    </source>
</evidence>
<comment type="similarity">
    <text evidence="1">Belongs to the eIF-2-beta/eIF-5 family.</text>
</comment>
<gene>
    <name evidence="9" type="primary">EIF5</name>
    <name evidence="9" type="ORF">AXF42_Ash001008</name>
</gene>
<dbReference type="Pfam" id="PF01873">
    <property type="entry name" value="eIF-5_eIF-2B"/>
    <property type="match status" value="1"/>
</dbReference>
<dbReference type="OrthoDB" id="10250831at2759"/>
<keyword evidence="5" id="KW-0342">GTP-binding</keyword>
<dbReference type="InterPro" id="IPR016189">
    <property type="entry name" value="Transl_init_fac_IF2/IF5_N"/>
</dbReference>
<feature type="compositionally biased region" description="Basic and acidic residues" evidence="7">
    <location>
        <begin position="261"/>
        <end position="271"/>
    </location>
</feature>
<dbReference type="SMART" id="SM00653">
    <property type="entry name" value="eIF2B_5"/>
    <property type="match status" value="1"/>
</dbReference>
<organism evidence="9 10">
    <name type="scientific">Apostasia shenzhenica</name>
    <dbReference type="NCBI Taxonomy" id="1088818"/>
    <lineage>
        <taxon>Eukaryota</taxon>
        <taxon>Viridiplantae</taxon>
        <taxon>Streptophyta</taxon>
        <taxon>Embryophyta</taxon>
        <taxon>Tracheophyta</taxon>
        <taxon>Spermatophyta</taxon>
        <taxon>Magnoliopsida</taxon>
        <taxon>Liliopsida</taxon>
        <taxon>Asparagales</taxon>
        <taxon>Orchidaceae</taxon>
        <taxon>Apostasioideae</taxon>
        <taxon>Apostasia</taxon>
    </lineage>
</organism>
<dbReference type="GO" id="GO:0005525">
    <property type="term" value="F:GTP binding"/>
    <property type="evidence" value="ECO:0007669"/>
    <property type="project" value="UniProtKB-KW"/>
</dbReference>
<sequence length="438" mass="48556">MAFQNIGAGNSDDAFYRYKMPKMITKIEGRGNGIKTNIVNMVDIAKALARPPSYTTKYFGCELGAQSKFDEKTGISLVNGAHDTAKLAGLLENFIKKYVQCYGCGNPETEIIITKTQMMTLKCAACGFTSDVDMRDKLTTFILKNPPEQKKKEKKGMRKAEKERLKEGEVVDEEQKKLKKDAKKKSSKDAVNSKPTAKKKTASSDEERNSPNESQVDDNEMPEEDNGIQWQTDTSLEAARQRIEEQLNSVTAEMVMLSTNAEEKPKQEKKPKSPKVNGTVAEAKKAGTCETLVSKIKDKVEKGCKPAELATFATCLQGSAQEIMDALFEALFDGTRKGFAKEVAKKKNYLAAALQEEGAQMLLLHAVEAFCNKCNGDAMKEVALAAKALYDGDVLEEEFIILWYNEGIAGANKNAQIWKNVKPFVEWLQSAESESEEE</sequence>
<evidence type="ECO:0000256" key="2">
    <source>
        <dbReference type="ARBA" id="ARBA00022540"/>
    </source>
</evidence>
<accession>A0A2I0ATN7</accession>
<evidence type="ECO:0000256" key="3">
    <source>
        <dbReference type="ARBA" id="ARBA00022741"/>
    </source>
</evidence>